<dbReference type="OrthoDB" id="10065037at2759"/>
<organism evidence="6">
    <name type="scientific">Cyprideis torosa</name>
    <dbReference type="NCBI Taxonomy" id="163714"/>
    <lineage>
        <taxon>Eukaryota</taxon>
        <taxon>Metazoa</taxon>
        <taxon>Ecdysozoa</taxon>
        <taxon>Arthropoda</taxon>
        <taxon>Crustacea</taxon>
        <taxon>Oligostraca</taxon>
        <taxon>Ostracoda</taxon>
        <taxon>Podocopa</taxon>
        <taxon>Podocopida</taxon>
        <taxon>Cytherocopina</taxon>
        <taxon>Cytheroidea</taxon>
        <taxon>Cytherideidae</taxon>
        <taxon>Cyprideis</taxon>
    </lineage>
</organism>
<evidence type="ECO:0000256" key="2">
    <source>
        <dbReference type="ARBA" id="ARBA00020921"/>
    </source>
</evidence>
<proteinExistence type="predicted"/>
<dbReference type="SUPFAM" id="SSF46565">
    <property type="entry name" value="Chaperone J-domain"/>
    <property type="match status" value="1"/>
</dbReference>
<dbReference type="InterPro" id="IPR018253">
    <property type="entry name" value="DnaJ_domain_CS"/>
</dbReference>
<dbReference type="Gene3D" id="3.40.30.10">
    <property type="entry name" value="Glutaredoxin"/>
    <property type="match status" value="1"/>
</dbReference>
<dbReference type="GO" id="GO:0005789">
    <property type="term" value="C:endoplasmic reticulum membrane"/>
    <property type="evidence" value="ECO:0007669"/>
    <property type="project" value="UniProtKB-SubCell"/>
</dbReference>
<dbReference type="InterPro" id="IPR052448">
    <property type="entry name" value="DnaJ_C16_autophagy_reg"/>
</dbReference>
<evidence type="ECO:0000256" key="3">
    <source>
        <dbReference type="ARBA" id="ARBA00023006"/>
    </source>
</evidence>
<dbReference type="PROSITE" id="PS50076">
    <property type="entry name" value="DNAJ_2"/>
    <property type="match status" value="1"/>
</dbReference>
<protein>
    <recommendedName>
        <fullName evidence="2">DnaJ homolog subfamily C member 16</fullName>
    </recommendedName>
    <alternativeName>
        <fullName evidence="5">Endoplasmic reticulum DNA J domain-containing protein 8</fullName>
    </alternativeName>
</protein>
<dbReference type="PROSITE" id="PS00636">
    <property type="entry name" value="DNAJ_1"/>
    <property type="match status" value="1"/>
</dbReference>
<keyword evidence="3" id="KW-0072">Autophagy</keyword>
<dbReference type="Pfam" id="PF00226">
    <property type="entry name" value="DnaJ"/>
    <property type="match status" value="1"/>
</dbReference>
<dbReference type="SMART" id="SM00271">
    <property type="entry name" value="DnaJ"/>
    <property type="match status" value="1"/>
</dbReference>
<sequence>MEVIFVFALFVISQVDAFDPYRVLNVDRRADAATIKSAYKRLAKKWHPDKNDDPTAEEKFVEINRAYEILGDAKRKKLYDETGATDDSQATHPGRRHPFDDIFEDFMGFSTGGNFGSYFRGHRPESIYSKMKINERDYNGKILPGSYLRPYLILFYTNYCYSCMQMQPIWAKLDEELSPLGLGTASVDAVEEEALTKSLGVASFPHLIFVVDGRAWHYKSSAISVASVIDFLKKKFPKDLVTPLTAKNWETFRGNWRDNKVKAMVFGKAETMRLRYQMVAMEFRSRVAFGYVQLGTPDGDEIADKYQLSPSLDTILVFLESSRPVVALSMAEIPRRTLQDVLEEHKFLVLPRLSSQETFNDLCPSEPSRFRKRLCVLLLSTDQDTEQIRRQTFRTYSQNFKQDDKPKERRVQFLYLFTERQEEFVHGLLNGPGSPGSPVGHVVILWRRQPHLVKYEWMSKPWDPRKLNDTEDNLTREDLWPAVSIFGTLIFIVVAGYVMSYLARREEESLVKRGLVRGANARKRELTPQLRIHELRGETYNGLVRLLKPGCRTIVLIIDDESRKVLIPKFHKIVYPYRRNKSLMFAFLDVTRGLDWFKKLLTLALPDLEGHRSLNINPKNVIGTVLSLNGHRKYYCMYHAKHREPGPTRRASAAFMGFNDSENSDEEDSTIAMESGFVRMRARSDTRGSSAGASRSMESTSLGDESYVSEEVLQAQYDSDILFLEHLLDGLPNWLDRLFEGSTTRYHINYWPDHIGR</sequence>
<dbReference type="Pfam" id="PF00085">
    <property type="entry name" value="Thioredoxin"/>
    <property type="match status" value="1"/>
</dbReference>
<reference evidence="6" key="1">
    <citation type="submission" date="2020-11" db="EMBL/GenBank/DDBJ databases">
        <authorList>
            <person name="Tran Van P."/>
        </authorList>
    </citation>
    <scope>NUCLEOTIDE SEQUENCE</scope>
</reference>
<dbReference type="PRINTS" id="PR00625">
    <property type="entry name" value="JDOMAIN"/>
</dbReference>
<evidence type="ECO:0000256" key="1">
    <source>
        <dbReference type="ARBA" id="ARBA00004163"/>
    </source>
</evidence>
<comment type="subcellular location">
    <subcellularLocation>
        <location evidence="1">Endoplasmic reticulum membrane</location>
        <topology evidence="1">Single-pass type IV membrane protein</topology>
    </subcellularLocation>
</comment>
<dbReference type="AlphaFoldDB" id="A0A7R8W955"/>
<dbReference type="SUPFAM" id="SSF52833">
    <property type="entry name" value="Thioredoxin-like"/>
    <property type="match status" value="1"/>
</dbReference>
<dbReference type="Gene3D" id="1.10.287.110">
    <property type="entry name" value="DnaJ domain"/>
    <property type="match status" value="1"/>
</dbReference>
<dbReference type="PANTHER" id="PTHR44303:SF2">
    <property type="entry name" value="DNAJ HOMOLOG SUBFAMILY C MEMBER 16"/>
    <property type="match status" value="1"/>
</dbReference>
<dbReference type="EMBL" id="OB660411">
    <property type="protein sequence ID" value="CAD7224641.1"/>
    <property type="molecule type" value="Genomic_DNA"/>
</dbReference>
<gene>
    <name evidence="6" type="ORF">CTOB1V02_LOCUS2597</name>
</gene>
<dbReference type="InterPro" id="IPR001623">
    <property type="entry name" value="DnaJ_domain"/>
</dbReference>
<evidence type="ECO:0000256" key="5">
    <source>
        <dbReference type="ARBA" id="ARBA00035043"/>
    </source>
</evidence>
<dbReference type="InterPro" id="IPR036249">
    <property type="entry name" value="Thioredoxin-like_sf"/>
</dbReference>
<evidence type="ECO:0000256" key="4">
    <source>
        <dbReference type="ARBA" id="ARBA00035002"/>
    </source>
</evidence>
<name>A0A7R8W955_9CRUS</name>
<evidence type="ECO:0000313" key="6">
    <source>
        <dbReference type="EMBL" id="CAD7224641.1"/>
    </source>
</evidence>
<dbReference type="InterPro" id="IPR013766">
    <property type="entry name" value="Thioredoxin_domain"/>
</dbReference>
<dbReference type="CDD" id="cd06257">
    <property type="entry name" value="DnaJ"/>
    <property type="match status" value="1"/>
</dbReference>
<dbReference type="GO" id="GO:0006914">
    <property type="term" value="P:autophagy"/>
    <property type="evidence" value="ECO:0007669"/>
    <property type="project" value="UniProtKB-KW"/>
</dbReference>
<dbReference type="InterPro" id="IPR036869">
    <property type="entry name" value="J_dom_sf"/>
</dbReference>
<dbReference type="PANTHER" id="PTHR44303">
    <property type="entry name" value="DNAJ HOMOLOG SUBFAMILY C MEMBER 16"/>
    <property type="match status" value="1"/>
</dbReference>
<accession>A0A7R8W955</accession>
<comment type="function">
    <text evidence="4">Plays an important role in regulating the size of autophagosomes during the formation process.</text>
</comment>